<dbReference type="PANTHER" id="PTHR31232">
    <property type="match status" value="1"/>
</dbReference>
<dbReference type="GO" id="GO:0005576">
    <property type="term" value="C:extracellular region"/>
    <property type="evidence" value="ECO:0007669"/>
    <property type="project" value="UniProtKB-SubCell"/>
</dbReference>
<comment type="caution">
    <text evidence="7">The sequence shown here is derived from an EMBL/GenBank/DDBJ whole genome shotgun (WGS) entry which is preliminary data.</text>
</comment>
<keyword evidence="8" id="KW-1185">Reference proteome</keyword>
<evidence type="ECO:0000256" key="6">
    <source>
        <dbReference type="RuleBase" id="RU367044"/>
    </source>
</evidence>
<dbReference type="Pfam" id="PF05938">
    <property type="entry name" value="Self-incomp_S1"/>
    <property type="match status" value="1"/>
</dbReference>
<gene>
    <name evidence="7" type="ORF">ILEXP_LOCUS49422</name>
</gene>
<evidence type="ECO:0000256" key="1">
    <source>
        <dbReference type="ARBA" id="ARBA00004613"/>
    </source>
</evidence>
<dbReference type="PANTHER" id="PTHR31232:SF155">
    <property type="entry name" value="PLANT SELF-INCOMPATIBILITY PROTEIN S1 FAMILY"/>
    <property type="match status" value="1"/>
</dbReference>
<dbReference type="EMBL" id="CAUOFW020007510">
    <property type="protein sequence ID" value="CAK9179487.1"/>
    <property type="molecule type" value="Genomic_DNA"/>
</dbReference>
<evidence type="ECO:0000313" key="8">
    <source>
        <dbReference type="Proteomes" id="UP001642360"/>
    </source>
</evidence>
<dbReference type="Proteomes" id="UP001642360">
    <property type="component" value="Unassembled WGS sequence"/>
</dbReference>
<keyword evidence="5 6" id="KW-0732">Signal</keyword>
<protein>
    <recommendedName>
        <fullName evidence="6">S-protein homolog</fullName>
    </recommendedName>
</protein>
<accession>A0ABC8UEY0</accession>
<keyword evidence="3 6" id="KW-0713">Self-incompatibility</keyword>
<dbReference type="AlphaFoldDB" id="A0ABC8UEY0"/>
<evidence type="ECO:0000313" key="7">
    <source>
        <dbReference type="EMBL" id="CAK9179487.1"/>
    </source>
</evidence>
<comment type="similarity">
    <text evidence="2 6">Belongs to the plant self-incompatibility (S1) protein family.</text>
</comment>
<feature type="chain" id="PRO_5044531952" description="S-protein homolog" evidence="6">
    <location>
        <begin position="25"/>
        <end position="144"/>
    </location>
</feature>
<sequence length="144" mass="16837">MRYTTRSITFFLILSSYLATSIKAIHITDGYEVHVVNNLPADSAALVIHCQSRDNDLKNYILPVHQDFHWNFHVNIWRTTTFFCHFQWGCFDKSFEVFDNFLTGKCVHTSTPGRICHWSVRTDGFYVAKYDPPYNGPFTKACDW</sequence>
<name>A0ABC8UEY0_9AQUA</name>
<feature type="signal peptide" evidence="6">
    <location>
        <begin position="1"/>
        <end position="24"/>
    </location>
</feature>
<reference evidence="7 8" key="1">
    <citation type="submission" date="2024-02" db="EMBL/GenBank/DDBJ databases">
        <authorList>
            <person name="Vignale AGUSTIN F."/>
            <person name="Sosa J E."/>
            <person name="Modenutti C."/>
        </authorList>
    </citation>
    <scope>NUCLEOTIDE SEQUENCE [LARGE SCALE GENOMIC DNA]</scope>
</reference>
<organism evidence="7 8">
    <name type="scientific">Ilex paraguariensis</name>
    <name type="common">yerba mate</name>
    <dbReference type="NCBI Taxonomy" id="185542"/>
    <lineage>
        <taxon>Eukaryota</taxon>
        <taxon>Viridiplantae</taxon>
        <taxon>Streptophyta</taxon>
        <taxon>Embryophyta</taxon>
        <taxon>Tracheophyta</taxon>
        <taxon>Spermatophyta</taxon>
        <taxon>Magnoliopsida</taxon>
        <taxon>eudicotyledons</taxon>
        <taxon>Gunneridae</taxon>
        <taxon>Pentapetalae</taxon>
        <taxon>asterids</taxon>
        <taxon>campanulids</taxon>
        <taxon>Aquifoliales</taxon>
        <taxon>Aquifoliaceae</taxon>
        <taxon>Ilex</taxon>
    </lineage>
</organism>
<dbReference type="GO" id="GO:0060320">
    <property type="term" value="P:rejection of self pollen"/>
    <property type="evidence" value="ECO:0007669"/>
    <property type="project" value="UniProtKB-KW"/>
</dbReference>
<comment type="subcellular location">
    <subcellularLocation>
        <location evidence="1 6">Secreted</location>
    </subcellularLocation>
</comment>
<keyword evidence="4 6" id="KW-0964">Secreted</keyword>
<evidence type="ECO:0000256" key="2">
    <source>
        <dbReference type="ARBA" id="ARBA00005581"/>
    </source>
</evidence>
<evidence type="ECO:0000256" key="4">
    <source>
        <dbReference type="ARBA" id="ARBA00022525"/>
    </source>
</evidence>
<dbReference type="InterPro" id="IPR010264">
    <property type="entry name" value="Self-incomp_S1"/>
</dbReference>
<proteinExistence type="inferred from homology"/>
<evidence type="ECO:0000256" key="3">
    <source>
        <dbReference type="ARBA" id="ARBA00022471"/>
    </source>
</evidence>
<evidence type="ECO:0000256" key="5">
    <source>
        <dbReference type="ARBA" id="ARBA00022729"/>
    </source>
</evidence>